<evidence type="ECO:0000256" key="3">
    <source>
        <dbReference type="ARBA" id="ARBA00023125"/>
    </source>
</evidence>
<name>A0ABW8MKM4_9BURK</name>
<organism evidence="7 8">
    <name type="scientific">Caballeronia udeis</name>
    <dbReference type="NCBI Taxonomy" id="1232866"/>
    <lineage>
        <taxon>Bacteria</taxon>
        <taxon>Pseudomonadati</taxon>
        <taxon>Pseudomonadota</taxon>
        <taxon>Betaproteobacteria</taxon>
        <taxon>Burkholderiales</taxon>
        <taxon>Burkholderiaceae</taxon>
        <taxon>Caballeronia</taxon>
    </lineage>
</organism>
<sequence length="359" mass="39123">MTGLRAADDTNNHAASVSRRPINNRSATRCILPTRCERTSMDLRQLRYFKVLAAHQHFGRAAAVLHIAQPALSRQIQLLESELGVKLVERHSRGASLTREGELLLERTTFLLRYTDQIKVDIMDLQGTPRGPVALGLPPALASVMVPPLARLLRERYRDIRLRVIESFSPALCDALEQGSVDIAVLSGPIVARPLIHTEPLLTERVCAIGPADDARLHAGSLAVRQLDGIPMILTGLQNSGVRLALERATAKEDIHLNGVMEVESATVAAQLVKDGVGWTIHFASAVSRDIEAGVLLAVPLKGIKLERYLAHTTTRPPSAATVSLVSLMCETAQTLIATKQWPMAEMGVNDDQVDHDVD</sequence>
<dbReference type="SUPFAM" id="SSF46785">
    <property type="entry name" value="Winged helix' DNA-binding domain"/>
    <property type="match status" value="1"/>
</dbReference>
<evidence type="ECO:0000313" key="8">
    <source>
        <dbReference type="Proteomes" id="UP001620514"/>
    </source>
</evidence>
<proteinExistence type="inferred from homology"/>
<evidence type="ECO:0000256" key="1">
    <source>
        <dbReference type="ARBA" id="ARBA00009437"/>
    </source>
</evidence>
<evidence type="ECO:0000259" key="6">
    <source>
        <dbReference type="PROSITE" id="PS50931"/>
    </source>
</evidence>
<dbReference type="Gene3D" id="3.40.190.290">
    <property type="match status" value="1"/>
</dbReference>
<dbReference type="Proteomes" id="UP001620514">
    <property type="component" value="Unassembled WGS sequence"/>
</dbReference>
<dbReference type="InterPro" id="IPR050950">
    <property type="entry name" value="HTH-type_LysR_regulators"/>
</dbReference>
<evidence type="ECO:0000256" key="2">
    <source>
        <dbReference type="ARBA" id="ARBA00023015"/>
    </source>
</evidence>
<evidence type="ECO:0000256" key="4">
    <source>
        <dbReference type="ARBA" id="ARBA00023163"/>
    </source>
</evidence>
<gene>
    <name evidence="7" type="ORF">ABH943_004245</name>
</gene>
<dbReference type="Gene3D" id="1.10.10.10">
    <property type="entry name" value="Winged helix-like DNA-binding domain superfamily/Winged helix DNA-binding domain"/>
    <property type="match status" value="1"/>
</dbReference>
<dbReference type="PROSITE" id="PS50931">
    <property type="entry name" value="HTH_LYSR"/>
    <property type="match status" value="1"/>
</dbReference>
<comment type="similarity">
    <text evidence="1">Belongs to the LysR transcriptional regulatory family.</text>
</comment>
<keyword evidence="8" id="KW-1185">Reference proteome</keyword>
<accession>A0ABW8MKM4</accession>
<evidence type="ECO:0000256" key="5">
    <source>
        <dbReference type="SAM" id="MobiDB-lite"/>
    </source>
</evidence>
<keyword evidence="4" id="KW-0804">Transcription</keyword>
<reference evidence="7 8" key="1">
    <citation type="submission" date="2024-11" db="EMBL/GenBank/DDBJ databases">
        <title>Using genomics to understand microbial adaptation to soil warming.</title>
        <authorList>
            <person name="Deangelis K.M. PhD."/>
        </authorList>
    </citation>
    <scope>NUCLEOTIDE SEQUENCE [LARGE SCALE GENOMIC DNA]</scope>
    <source>
        <strain evidence="7 8">GAS97</strain>
    </source>
</reference>
<dbReference type="Pfam" id="PF03466">
    <property type="entry name" value="LysR_substrate"/>
    <property type="match status" value="1"/>
</dbReference>
<dbReference type="EMBL" id="JBIYDN010000013">
    <property type="protein sequence ID" value="MFK4444223.1"/>
    <property type="molecule type" value="Genomic_DNA"/>
</dbReference>
<keyword evidence="3" id="KW-0238">DNA-binding</keyword>
<evidence type="ECO:0000313" key="7">
    <source>
        <dbReference type="EMBL" id="MFK4444223.1"/>
    </source>
</evidence>
<dbReference type="PANTHER" id="PTHR30419">
    <property type="entry name" value="HTH-TYPE TRANSCRIPTIONAL REGULATOR YBHD"/>
    <property type="match status" value="1"/>
</dbReference>
<dbReference type="InterPro" id="IPR005119">
    <property type="entry name" value="LysR_subst-bd"/>
</dbReference>
<dbReference type="InterPro" id="IPR036388">
    <property type="entry name" value="WH-like_DNA-bd_sf"/>
</dbReference>
<feature type="compositionally biased region" description="Basic and acidic residues" evidence="5">
    <location>
        <begin position="1"/>
        <end position="11"/>
    </location>
</feature>
<dbReference type="RefSeq" id="WP_404609261.1">
    <property type="nucleotide sequence ID" value="NZ_JBIYDN010000013.1"/>
</dbReference>
<dbReference type="SUPFAM" id="SSF53850">
    <property type="entry name" value="Periplasmic binding protein-like II"/>
    <property type="match status" value="1"/>
</dbReference>
<comment type="caution">
    <text evidence="7">The sequence shown here is derived from an EMBL/GenBank/DDBJ whole genome shotgun (WGS) entry which is preliminary data.</text>
</comment>
<keyword evidence="2" id="KW-0805">Transcription regulation</keyword>
<dbReference type="PRINTS" id="PR00039">
    <property type="entry name" value="HTHLYSR"/>
</dbReference>
<dbReference type="Pfam" id="PF00126">
    <property type="entry name" value="HTH_1"/>
    <property type="match status" value="1"/>
</dbReference>
<protein>
    <submittedName>
        <fullName evidence="7">LysR family nitrogen assimilation transcriptional regulator</fullName>
    </submittedName>
</protein>
<dbReference type="InterPro" id="IPR000847">
    <property type="entry name" value="LysR_HTH_N"/>
</dbReference>
<dbReference type="InterPro" id="IPR036390">
    <property type="entry name" value="WH_DNA-bd_sf"/>
</dbReference>
<feature type="domain" description="HTH lysR-type" evidence="6">
    <location>
        <begin position="41"/>
        <end position="98"/>
    </location>
</feature>
<feature type="region of interest" description="Disordered" evidence="5">
    <location>
        <begin position="1"/>
        <end position="20"/>
    </location>
</feature>